<dbReference type="Proteomes" id="UP001055553">
    <property type="component" value="Chromosome"/>
</dbReference>
<evidence type="ECO:0000256" key="6">
    <source>
        <dbReference type="ARBA" id="ARBA00023235"/>
    </source>
</evidence>
<dbReference type="GO" id="GO:0005737">
    <property type="term" value="C:cytoplasm"/>
    <property type="evidence" value="ECO:0007669"/>
    <property type="project" value="UniProtKB-SubCell"/>
</dbReference>
<evidence type="ECO:0000256" key="8">
    <source>
        <dbReference type="PROSITE-ProRule" id="PRU01380"/>
    </source>
</evidence>
<feature type="domain" description="Helicase ATP-binding" evidence="9">
    <location>
        <begin position="102"/>
        <end position="305"/>
    </location>
</feature>
<evidence type="ECO:0000256" key="4">
    <source>
        <dbReference type="ARBA" id="ARBA00022741"/>
    </source>
</evidence>
<keyword evidence="8" id="KW-0862">Zinc</keyword>
<evidence type="ECO:0000256" key="1">
    <source>
        <dbReference type="ARBA" id="ARBA00004496"/>
    </source>
</evidence>
<evidence type="ECO:0000256" key="2">
    <source>
        <dbReference type="ARBA" id="ARBA00022490"/>
    </source>
</evidence>
<dbReference type="RefSeq" id="WP_258392933.1">
    <property type="nucleotide sequence ID" value="NZ_AP019769.1"/>
</dbReference>
<dbReference type="EMBL" id="AP019769">
    <property type="protein sequence ID" value="BBL45617.1"/>
    <property type="molecule type" value="Genomic_DNA"/>
</dbReference>
<dbReference type="SUPFAM" id="SSF52540">
    <property type="entry name" value="P-loop containing nucleoside triphosphate hydrolases"/>
    <property type="match status" value="2"/>
</dbReference>
<accession>A0A915SIG5</accession>
<keyword evidence="3" id="KW-0479">Metal-binding</keyword>
<evidence type="ECO:0000256" key="7">
    <source>
        <dbReference type="ARBA" id="ARBA00049360"/>
    </source>
</evidence>
<protein>
    <submittedName>
        <fullName evidence="11">Reverse gyrase</fullName>
    </submittedName>
</protein>
<dbReference type="Pfam" id="PF00270">
    <property type="entry name" value="DEAD"/>
    <property type="match status" value="1"/>
</dbReference>
<dbReference type="PANTHER" id="PTHR43505">
    <property type="entry name" value="REVERSE GYRASE"/>
    <property type="match status" value="1"/>
</dbReference>
<dbReference type="GO" id="GO:0160097">
    <property type="term" value="F:reverse gyrase activity"/>
    <property type="evidence" value="ECO:0007669"/>
    <property type="project" value="UniProtKB-ARBA"/>
</dbReference>
<dbReference type="InterPro" id="IPR001650">
    <property type="entry name" value="Helicase_C-like"/>
</dbReference>
<reference evidence="12" key="1">
    <citation type="journal article" date="2022" name="Int. J. Syst. Evol. Microbiol.">
        <title>Nanobdella aerobiophila gen. nov., sp. nov., a thermoacidophilic, obligate ectosymbiotic archaeon, and proposal of Nanobdellaceae fam. nov., Nanobdellales ord. nov. and Nanobdellia class. nov.</title>
        <authorList>
            <person name="Kato S."/>
            <person name="Ogasawara A."/>
            <person name="Itoh T."/>
            <person name="Sakai H.D."/>
            <person name="Shimizu M."/>
            <person name="Yuki M."/>
            <person name="Kaneko M."/>
            <person name="Takashina T."/>
            <person name="Ohkuma M."/>
        </authorList>
    </citation>
    <scope>NUCLEOTIDE SEQUENCE [LARGE SCALE GENOMIC DNA]</scope>
    <source>
        <strain evidence="12">MJ1</strain>
    </source>
</reference>
<feature type="domain" description="RG N-terminal-type" evidence="10">
    <location>
        <begin position="3"/>
        <end position="42"/>
    </location>
</feature>
<dbReference type="GO" id="GO:0005524">
    <property type="term" value="F:ATP binding"/>
    <property type="evidence" value="ECO:0007669"/>
    <property type="project" value="UniProtKB-KW"/>
</dbReference>
<proteinExistence type="predicted"/>
<dbReference type="GeneID" id="74568406"/>
<evidence type="ECO:0000256" key="5">
    <source>
        <dbReference type="ARBA" id="ARBA00022840"/>
    </source>
</evidence>
<dbReference type="GO" id="GO:0006265">
    <property type="term" value="P:DNA topological change"/>
    <property type="evidence" value="ECO:0007669"/>
    <property type="project" value="InterPro"/>
</dbReference>
<dbReference type="InterPro" id="IPR014001">
    <property type="entry name" value="Helicase_ATP-bd"/>
</dbReference>
<dbReference type="InterPro" id="IPR027417">
    <property type="entry name" value="P-loop_NTPase"/>
</dbReference>
<evidence type="ECO:0000259" key="9">
    <source>
        <dbReference type="PROSITE" id="PS51192"/>
    </source>
</evidence>
<evidence type="ECO:0000313" key="11">
    <source>
        <dbReference type="EMBL" id="BBL45617.1"/>
    </source>
</evidence>
<organism evidence="11 12">
    <name type="scientific">Nanobdella aerobiophila</name>
    <dbReference type="NCBI Taxonomy" id="2586965"/>
    <lineage>
        <taxon>Archaea</taxon>
        <taxon>Nanobdellota</taxon>
        <taxon>Nanobdellia</taxon>
        <taxon>Nanobdellales</taxon>
        <taxon>Nanobdellaceae</taxon>
        <taxon>Nanobdella</taxon>
    </lineage>
</organism>
<comment type="catalytic activity">
    <reaction evidence="7">
        <text>ATP + H2O = ADP + phosphate + H(+)</text>
        <dbReference type="Rhea" id="RHEA:13065"/>
        <dbReference type="ChEBI" id="CHEBI:15377"/>
        <dbReference type="ChEBI" id="CHEBI:15378"/>
        <dbReference type="ChEBI" id="CHEBI:30616"/>
        <dbReference type="ChEBI" id="CHEBI:43474"/>
        <dbReference type="ChEBI" id="CHEBI:456216"/>
    </reaction>
</comment>
<dbReference type="SMART" id="SM00487">
    <property type="entry name" value="DEXDc"/>
    <property type="match status" value="1"/>
</dbReference>
<keyword evidence="4" id="KW-0547">Nucleotide-binding</keyword>
<comment type="subcellular location">
    <subcellularLocation>
        <location evidence="1">Cytoplasm</location>
    </subcellularLocation>
</comment>
<dbReference type="PROSITE" id="PS52036">
    <property type="entry name" value="ZF_RG_N"/>
    <property type="match status" value="1"/>
</dbReference>
<dbReference type="AlphaFoldDB" id="A0A915SIG5"/>
<dbReference type="PANTHER" id="PTHR43505:SF1">
    <property type="entry name" value="REVERSE GYRASE"/>
    <property type="match status" value="1"/>
</dbReference>
<evidence type="ECO:0000259" key="10">
    <source>
        <dbReference type="PROSITE" id="PS52036"/>
    </source>
</evidence>
<dbReference type="InterPro" id="IPR040569">
    <property type="entry name" value="Znf_Rg"/>
</dbReference>
<keyword evidence="2" id="KW-0963">Cytoplasm</keyword>
<dbReference type="GO" id="GO:0008270">
    <property type="term" value="F:zinc ion binding"/>
    <property type="evidence" value="ECO:0007669"/>
    <property type="project" value="UniProtKB-KW"/>
</dbReference>
<evidence type="ECO:0000313" key="12">
    <source>
        <dbReference type="Proteomes" id="UP001055553"/>
    </source>
</evidence>
<keyword evidence="8" id="KW-0863">Zinc-finger</keyword>
<dbReference type="InterPro" id="IPR011545">
    <property type="entry name" value="DEAD/DEAH_box_helicase_dom"/>
</dbReference>
<name>A0A915SIG5_9ARCH</name>
<dbReference type="PROSITE" id="PS51192">
    <property type="entry name" value="HELICASE_ATP_BIND_1"/>
    <property type="match status" value="1"/>
</dbReference>
<keyword evidence="12" id="KW-1185">Reference proteome</keyword>
<dbReference type="InterPro" id="IPR005736">
    <property type="entry name" value="Reverse_gyrase"/>
</dbReference>
<gene>
    <name evidence="11" type="ORF">MJ1_0459</name>
</gene>
<sequence>MDDGIFINIKNMCFNCGGLIESSRLSNSLPCKLDIDDIDINNIINIDDRNKFIDQLYKILLKNKRLKDFDQIYNFHREVKEFSNFFRSIVNTDPWKVQLMWFKRLYKNIGFSMVAPTGVGKSTFIYLSSIYFSYKYKKKILIILPTRLLVKQTENEINRSVEKLNVKLNILSYNIKNKKEFENKLREGNIDILIISNQYLSKNFNLLNNYRFDIIFIDDVDSFFKGSKNIERVFNLIGYTNEDLDIVKKVIDLKLAGKLDFNSDIYKKFLEIKSKKVGIIVLSSATGSLKGKRSLIYKELTNFSSGTGNYKLRNVIDIYYNTQDLDKLYELVRKLKDGIIIFVSKDKGIDYVKVIYNFLLERGIKVQYISAEVKKIDEKIKDFEENKTDVLIGVADPYGILARGLNLPERIKYTIFFGIPKIRINLSNLEYNINNLILLGNLISSFLTSYERSILNKKIERLRNYIKRLSPEALRLLSDSLKNNNGKGYIYDLIKNIYNSISIYLKNPDIVNKLKDSEDVSITIEDNNIILNIVDIKTYLQASGRSSRLYPGGVSKGISIVLVDDPKLLKALDIKLRYILL</sequence>
<dbReference type="GO" id="GO:0003677">
    <property type="term" value="F:DNA binding"/>
    <property type="evidence" value="ECO:0007669"/>
    <property type="project" value="InterPro"/>
</dbReference>
<keyword evidence="6" id="KW-0413">Isomerase</keyword>
<dbReference type="SMART" id="SM00490">
    <property type="entry name" value="HELICc"/>
    <property type="match status" value="1"/>
</dbReference>
<keyword evidence="5" id="KW-0067">ATP-binding</keyword>
<dbReference type="Gene3D" id="3.40.50.300">
    <property type="entry name" value="P-loop containing nucleotide triphosphate hydrolases"/>
    <property type="match status" value="3"/>
</dbReference>
<dbReference type="KEGG" id="naer:MJ1_0459"/>
<evidence type="ECO:0000256" key="3">
    <source>
        <dbReference type="ARBA" id="ARBA00022723"/>
    </source>
</evidence>